<keyword evidence="1" id="KW-0812">Transmembrane</keyword>
<feature type="transmembrane region" description="Helical" evidence="1">
    <location>
        <begin position="36"/>
        <end position="57"/>
    </location>
</feature>
<name>A0A0A9HDG5_ARUDO</name>
<protein>
    <submittedName>
        <fullName evidence="2">Uncharacterized protein</fullName>
    </submittedName>
</protein>
<dbReference type="AlphaFoldDB" id="A0A0A9HDG5"/>
<organism evidence="2">
    <name type="scientific">Arundo donax</name>
    <name type="common">Giant reed</name>
    <name type="synonym">Donax arundinaceus</name>
    <dbReference type="NCBI Taxonomy" id="35708"/>
    <lineage>
        <taxon>Eukaryota</taxon>
        <taxon>Viridiplantae</taxon>
        <taxon>Streptophyta</taxon>
        <taxon>Embryophyta</taxon>
        <taxon>Tracheophyta</taxon>
        <taxon>Spermatophyta</taxon>
        <taxon>Magnoliopsida</taxon>
        <taxon>Liliopsida</taxon>
        <taxon>Poales</taxon>
        <taxon>Poaceae</taxon>
        <taxon>PACMAD clade</taxon>
        <taxon>Arundinoideae</taxon>
        <taxon>Arundineae</taxon>
        <taxon>Arundo</taxon>
    </lineage>
</organism>
<reference evidence="2" key="2">
    <citation type="journal article" date="2015" name="Data Brief">
        <title>Shoot transcriptome of the giant reed, Arundo donax.</title>
        <authorList>
            <person name="Barrero R.A."/>
            <person name="Guerrero F.D."/>
            <person name="Moolhuijzen P."/>
            <person name="Goolsby J.A."/>
            <person name="Tidwell J."/>
            <person name="Bellgard S.E."/>
            <person name="Bellgard M.I."/>
        </authorList>
    </citation>
    <scope>NUCLEOTIDE SEQUENCE</scope>
    <source>
        <tissue evidence="2">Shoot tissue taken approximately 20 cm above the soil surface</tissue>
    </source>
</reference>
<evidence type="ECO:0000256" key="1">
    <source>
        <dbReference type="SAM" id="Phobius"/>
    </source>
</evidence>
<sequence>MLLSNLADPLLVSTGAKYLSHKVFIKYAASHGSREILIPNLSSCSTFFFGGILFYSLRLKI</sequence>
<accession>A0A0A9HDG5</accession>
<evidence type="ECO:0000313" key="2">
    <source>
        <dbReference type="EMBL" id="JAE33859.1"/>
    </source>
</evidence>
<dbReference type="EMBL" id="GBRH01164037">
    <property type="protein sequence ID" value="JAE33859.1"/>
    <property type="molecule type" value="Transcribed_RNA"/>
</dbReference>
<reference evidence="2" key="1">
    <citation type="submission" date="2014-09" db="EMBL/GenBank/DDBJ databases">
        <authorList>
            <person name="Magalhaes I.L.F."/>
            <person name="Oliveira U."/>
            <person name="Santos F.R."/>
            <person name="Vidigal T.H.D.A."/>
            <person name="Brescovit A.D."/>
            <person name="Santos A.J."/>
        </authorList>
    </citation>
    <scope>NUCLEOTIDE SEQUENCE</scope>
    <source>
        <tissue evidence="2">Shoot tissue taken approximately 20 cm above the soil surface</tissue>
    </source>
</reference>
<proteinExistence type="predicted"/>
<keyword evidence="1" id="KW-0472">Membrane</keyword>
<keyword evidence="1" id="KW-1133">Transmembrane helix</keyword>